<feature type="transmembrane region" description="Helical" evidence="7">
    <location>
        <begin position="148"/>
        <end position="169"/>
    </location>
</feature>
<name>A0A6M4IVC2_9BACT</name>
<dbReference type="AlphaFoldDB" id="A0A6M4IVC2"/>
<feature type="region of interest" description="Disordered" evidence="6">
    <location>
        <begin position="1"/>
        <end position="59"/>
    </location>
</feature>
<evidence type="ECO:0000256" key="7">
    <source>
        <dbReference type="SAM" id="Phobius"/>
    </source>
</evidence>
<dbReference type="GO" id="GO:0005886">
    <property type="term" value="C:plasma membrane"/>
    <property type="evidence" value="ECO:0007669"/>
    <property type="project" value="UniProtKB-SubCell"/>
</dbReference>
<evidence type="ECO:0000313" key="9">
    <source>
        <dbReference type="EMBL" id="QJR36141.1"/>
    </source>
</evidence>
<keyword evidence="4 7" id="KW-1133">Transmembrane helix</keyword>
<evidence type="ECO:0000256" key="4">
    <source>
        <dbReference type="ARBA" id="ARBA00022989"/>
    </source>
</evidence>
<keyword evidence="5 7" id="KW-0472">Membrane</keyword>
<dbReference type="PANTHER" id="PTHR43738">
    <property type="entry name" value="ABC TRANSPORTER, MEMBRANE PROTEIN"/>
    <property type="match status" value="1"/>
</dbReference>
<reference evidence="9 10" key="1">
    <citation type="submission" date="2020-05" db="EMBL/GenBank/DDBJ databases">
        <title>Complete genome sequence of Gemmatimonas greenlandica TET16.</title>
        <authorList>
            <person name="Zeng Y."/>
        </authorList>
    </citation>
    <scope>NUCLEOTIDE SEQUENCE [LARGE SCALE GENOMIC DNA]</scope>
    <source>
        <strain evidence="9 10">TET16</strain>
    </source>
</reference>
<comment type="subcellular location">
    <subcellularLocation>
        <location evidence="1">Cell membrane</location>
        <topology evidence="1">Multi-pass membrane protein</topology>
    </subcellularLocation>
</comment>
<evidence type="ECO:0000313" key="10">
    <source>
        <dbReference type="Proteomes" id="UP000500938"/>
    </source>
</evidence>
<evidence type="ECO:0000256" key="3">
    <source>
        <dbReference type="ARBA" id="ARBA00022692"/>
    </source>
</evidence>
<dbReference type="InterPro" id="IPR051125">
    <property type="entry name" value="ABC-4/HrtB_transporter"/>
</dbReference>
<dbReference type="Pfam" id="PF02687">
    <property type="entry name" value="FtsX"/>
    <property type="match status" value="1"/>
</dbReference>
<evidence type="ECO:0000256" key="6">
    <source>
        <dbReference type="SAM" id="MobiDB-lite"/>
    </source>
</evidence>
<accession>A0A6M4IVC2</accession>
<dbReference type="PANTHER" id="PTHR43738:SF2">
    <property type="entry name" value="ABC TRANSPORTER PERMEASE"/>
    <property type="match status" value="1"/>
</dbReference>
<evidence type="ECO:0000259" key="8">
    <source>
        <dbReference type="Pfam" id="PF02687"/>
    </source>
</evidence>
<protein>
    <submittedName>
        <fullName evidence="9">FtsX-like permease family protein</fullName>
    </submittedName>
</protein>
<organism evidence="9 10">
    <name type="scientific">Gemmatimonas groenlandica</name>
    <dbReference type="NCBI Taxonomy" id="2732249"/>
    <lineage>
        <taxon>Bacteria</taxon>
        <taxon>Pseudomonadati</taxon>
        <taxon>Gemmatimonadota</taxon>
        <taxon>Gemmatimonadia</taxon>
        <taxon>Gemmatimonadales</taxon>
        <taxon>Gemmatimonadaceae</taxon>
        <taxon>Gemmatimonas</taxon>
    </lineage>
</organism>
<feature type="domain" description="ABC3 transporter permease C-terminal" evidence="8">
    <location>
        <begin position="152"/>
        <end position="269"/>
    </location>
</feature>
<evidence type="ECO:0000256" key="2">
    <source>
        <dbReference type="ARBA" id="ARBA00022475"/>
    </source>
</evidence>
<evidence type="ECO:0000256" key="5">
    <source>
        <dbReference type="ARBA" id="ARBA00023136"/>
    </source>
</evidence>
<keyword evidence="10" id="KW-1185">Reference proteome</keyword>
<feature type="transmembrane region" description="Helical" evidence="7">
    <location>
        <begin position="205"/>
        <end position="224"/>
    </location>
</feature>
<evidence type="ECO:0000256" key="1">
    <source>
        <dbReference type="ARBA" id="ARBA00004651"/>
    </source>
</evidence>
<gene>
    <name evidence="9" type="ORF">HKW67_11805</name>
</gene>
<keyword evidence="3 7" id="KW-0812">Transmembrane</keyword>
<sequence length="279" mass="28934">MAPPAGTPMVMPGAEPPPGTPMVMPGASPPPGTPLVLPGASPPPGTPLVVPGAEPPPSAMPEVKAAAVVQKAAERKATAPADKESVAAEPAHDHGDDQITAFFVGTKNRFEALMLQREMNTDLVEPLTAVIPGVALGELWQNIGSAEVGLRVIAIFAVAIGLTGMLVALYSSLEARRREMAILRAVGAGPRMIISLLVLESGLLAFLGCIIGVAAVYIGLFVAQGPIEQRFGLHLALHPLRSTEWTYLAVVMGAGLVIGFVPAWKAYRTSLVDGLSPRA</sequence>
<feature type="transmembrane region" description="Helical" evidence="7">
    <location>
        <begin position="245"/>
        <end position="264"/>
    </location>
</feature>
<proteinExistence type="predicted"/>
<dbReference type="EMBL" id="CP053085">
    <property type="protein sequence ID" value="QJR36141.1"/>
    <property type="molecule type" value="Genomic_DNA"/>
</dbReference>
<dbReference type="RefSeq" id="WP_171225575.1">
    <property type="nucleotide sequence ID" value="NZ_CP053085.1"/>
</dbReference>
<dbReference type="InterPro" id="IPR003838">
    <property type="entry name" value="ABC3_permease_C"/>
</dbReference>
<keyword evidence="2" id="KW-1003">Cell membrane</keyword>
<dbReference type="KEGG" id="ggr:HKW67_11805"/>
<dbReference type="Proteomes" id="UP000500938">
    <property type="component" value="Chromosome"/>
</dbReference>